<evidence type="ECO:0000256" key="9">
    <source>
        <dbReference type="SAM" id="MobiDB-lite"/>
    </source>
</evidence>
<evidence type="ECO:0000313" key="13">
    <source>
        <dbReference type="EMBL" id="GFO25395.1"/>
    </source>
</evidence>
<feature type="domain" description="TIR" evidence="12">
    <location>
        <begin position="634"/>
        <end position="797"/>
    </location>
</feature>
<comment type="caution">
    <text evidence="13">The sequence shown here is derived from an EMBL/GenBank/DDBJ whole genome shotgun (WGS) entry which is preliminary data.</text>
</comment>
<keyword evidence="7 10" id="KW-0472">Membrane</keyword>
<evidence type="ECO:0000256" key="7">
    <source>
        <dbReference type="ARBA" id="ARBA00023136"/>
    </source>
</evidence>
<evidence type="ECO:0000259" key="12">
    <source>
        <dbReference type="PROSITE" id="PS50104"/>
    </source>
</evidence>
<evidence type="ECO:0000256" key="5">
    <source>
        <dbReference type="ARBA" id="ARBA00022729"/>
    </source>
</evidence>
<feature type="region of interest" description="Disordered" evidence="9">
    <location>
        <begin position="784"/>
        <end position="827"/>
    </location>
</feature>
<dbReference type="SUPFAM" id="SSF52200">
    <property type="entry name" value="Toll/Interleukin receptor TIR domain"/>
    <property type="match status" value="2"/>
</dbReference>
<proteinExistence type="inferred from homology"/>
<dbReference type="Gene3D" id="3.40.50.10140">
    <property type="entry name" value="Toll/interleukin-1 receptor homology (TIR) domain"/>
    <property type="match status" value="1"/>
</dbReference>
<dbReference type="SMART" id="SM00082">
    <property type="entry name" value="LRRCT"/>
    <property type="match status" value="1"/>
</dbReference>
<dbReference type="PROSITE" id="PS50104">
    <property type="entry name" value="TIR"/>
    <property type="match status" value="1"/>
</dbReference>
<dbReference type="AlphaFoldDB" id="A0AAV4C1W8"/>
<organism evidence="13 14">
    <name type="scientific">Plakobranchus ocellatus</name>
    <dbReference type="NCBI Taxonomy" id="259542"/>
    <lineage>
        <taxon>Eukaryota</taxon>
        <taxon>Metazoa</taxon>
        <taxon>Spiralia</taxon>
        <taxon>Lophotrochozoa</taxon>
        <taxon>Mollusca</taxon>
        <taxon>Gastropoda</taxon>
        <taxon>Heterobranchia</taxon>
        <taxon>Euthyneura</taxon>
        <taxon>Panpulmonata</taxon>
        <taxon>Sacoglossa</taxon>
        <taxon>Placobranchoidea</taxon>
        <taxon>Plakobranchidae</taxon>
        <taxon>Plakobranchus</taxon>
    </lineage>
</organism>
<keyword evidence="6 10" id="KW-1133">Transmembrane helix</keyword>
<dbReference type="GO" id="GO:0038023">
    <property type="term" value="F:signaling receptor activity"/>
    <property type="evidence" value="ECO:0007669"/>
    <property type="project" value="TreeGrafter"/>
</dbReference>
<evidence type="ECO:0000256" key="6">
    <source>
        <dbReference type="ARBA" id="ARBA00022989"/>
    </source>
</evidence>
<keyword evidence="3" id="KW-0433">Leucine-rich repeat</keyword>
<accession>A0AAV4C1W8</accession>
<dbReference type="InterPro" id="IPR032675">
    <property type="entry name" value="LRR_dom_sf"/>
</dbReference>
<keyword evidence="5 11" id="KW-0732">Signal</keyword>
<keyword evidence="8" id="KW-0675">Receptor</keyword>
<evidence type="ECO:0000256" key="4">
    <source>
        <dbReference type="ARBA" id="ARBA00022692"/>
    </source>
</evidence>
<dbReference type="Gene3D" id="3.80.10.10">
    <property type="entry name" value="Ribonuclease Inhibitor"/>
    <property type="match status" value="1"/>
</dbReference>
<dbReference type="Pfam" id="PF01582">
    <property type="entry name" value="TIR"/>
    <property type="match status" value="1"/>
</dbReference>
<sequence>MQFSRLHPVVIFTILLTGADVLWSTQADMPPQWRTVCHRVSSVPEPKFTLLSLLQPLTDIFDPRARNRNKDDTPETVNVTLACVIPNDARVYWKLNDFRDWVIGNRINENTTPENRSVTYDVHVVCALGANISLPWPMRVPGLRELYVGYCLLTDRYASYMDPVEASLPDELRILDIRHSAWVIGSGSRDIAITSEQALNLTSAYECGQDTSLEVMIFRNVSDITDFQPGSLNMTVPPGAGGKQLDIPQGFIDGEILPEDRLIKDSKKVVSASQDDKQQTPLMPPPNLDLTNLEENLSKEAQIDFLDLLKKSINTRTSCQYNRLRLMDESMASFTPLFHFEFLVQGANYPVLEIMNYSRIGMNELPRELTEWRRYFPNLKLLDLTHNHISSVSVKKFPTLSPTGQVTFDLRYNNITTITYETLAEWRRVDDFFVDIRNNPIDCGCDIKHFIPYLKNPFDRYLEQYEYVRSMTCATPSDLAGKMLKDLDEDSLQCMELASSNRLALIILGGTVFLLLLLLLVIIRYKVEIRILLYTRLHVRLPCDADASMHLKQYDAFVSYSNDDAPWVYENLVKFLEGSDVVSPSSSSPSTPVSPYTSTPSFANSDYSSYTNSSDISTDLSSVYKHINNNISTNSSSSSNSFHLEDMKAGKSSSSLSSASSSSNNRSDKRPFRLCLHQKDFVPGKTIVDNIVDCIEASRHTIIVLSPRFMKSHWAMEELRQAYRQSLVEKTRHLIVILLETIPKEDMDPLIARCCKTFTYLNANDSLFRDRLIFSLTTKDRETRRRDRLAAKEQKRLEKEEQSSGEDNLAFSVHLPRPPEPVRGLSNISTTSTSVLAEYL</sequence>
<dbReference type="InterPro" id="IPR000483">
    <property type="entry name" value="Cys-rich_flank_reg_C"/>
</dbReference>
<keyword evidence="14" id="KW-1185">Reference proteome</keyword>
<evidence type="ECO:0000256" key="11">
    <source>
        <dbReference type="SAM" id="SignalP"/>
    </source>
</evidence>
<dbReference type="EMBL" id="BLXT01005746">
    <property type="protein sequence ID" value="GFO25395.1"/>
    <property type="molecule type" value="Genomic_DNA"/>
</dbReference>
<dbReference type="GO" id="GO:0005886">
    <property type="term" value="C:plasma membrane"/>
    <property type="evidence" value="ECO:0007669"/>
    <property type="project" value="TreeGrafter"/>
</dbReference>
<comment type="subcellular location">
    <subcellularLocation>
        <location evidence="1">Membrane</location>
        <topology evidence="1">Single-pass membrane protein</topology>
    </subcellularLocation>
</comment>
<dbReference type="GO" id="GO:0007165">
    <property type="term" value="P:signal transduction"/>
    <property type="evidence" value="ECO:0007669"/>
    <property type="project" value="InterPro"/>
</dbReference>
<reference evidence="13 14" key="1">
    <citation type="journal article" date="2021" name="Elife">
        <title>Chloroplast acquisition without the gene transfer in kleptoplastic sea slugs, Plakobranchus ocellatus.</title>
        <authorList>
            <person name="Maeda T."/>
            <person name="Takahashi S."/>
            <person name="Yoshida T."/>
            <person name="Shimamura S."/>
            <person name="Takaki Y."/>
            <person name="Nagai Y."/>
            <person name="Toyoda A."/>
            <person name="Suzuki Y."/>
            <person name="Arimoto A."/>
            <person name="Ishii H."/>
            <person name="Satoh N."/>
            <person name="Nishiyama T."/>
            <person name="Hasebe M."/>
            <person name="Maruyama T."/>
            <person name="Minagawa J."/>
            <person name="Obokata J."/>
            <person name="Shigenobu S."/>
        </authorList>
    </citation>
    <scope>NUCLEOTIDE SEQUENCE [LARGE SCALE GENOMIC DNA]</scope>
</reference>
<evidence type="ECO:0000256" key="10">
    <source>
        <dbReference type="SAM" id="Phobius"/>
    </source>
</evidence>
<evidence type="ECO:0000313" key="14">
    <source>
        <dbReference type="Proteomes" id="UP000735302"/>
    </source>
</evidence>
<keyword evidence="4 10" id="KW-0812">Transmembrane</keyword>
<feature type="chain" id="PRO_5043674479" evidence="11">
    <location>
        <begin position="28"/>
        <end position="840"/>
    </location>
</feature>
<gene>
    <name evidence="13" type="ORF">PoB_005190000</name>
</gene>
<dbReference type="InterPro" id="IPR001611">
    <property type="entry name" value="Leu-rich_rpt"/>
</dbReference>
<dbReference type="InterPro" id="IPR035897">
    <property type="entry name" value="Toll_tir_struct_dom_sf"/>
</dbReference>
<dbReference type="SMART" id="SM00255">
    <property type="entry name" value="TIR"/>
    <property type="match status" value="1"/>
</dbReference>
<evidence type="ECO:0000256" key="1">
    <source>
        <dbReference type="ARBA" id="ARBA00004167"/>
    </source>
</evidence>
<dbReference type="Proteomes" id="UP000735302">
    <property type="component" value="Unassembled WGS sequence"/>
</dbReference>
<comment type="similarity">
    <text evidence="2">Belongs to the Toll-like receptor family.</text>
</comment>
<name>A0AAV4C1W8_9GAST</name>
<feature type="transmembrane region" description="Helical" evidence="10">
    <location>
        <begin position="503"/>
        <end position="523"/>
    </location>
</feature>
<dbReference type="PROSITE" id="PS51450">
    <property type="entry name" value="LRR"/>
    <property type="match status" value="1"/>
</dbReference>
<feature type="compositionally biased region" description="Basic and acidic residues" evidence="9">
    <location>
        <begin position="784"/>
        <end position="802"/>
    </location>
</feature>
<dbReference type="PANTHER" id="PTHR24365">
    <property type="entry name" value="TOLL-LIKE RECEPTOR"/>
    <property type="match status" value="1"/>
</dbReference>
<evidence type="ECO:0000256" key="3">
    <source>
        <dbReference type="ARBA" id="ARBA00022614"/>
    </source>
</evidence>
<dbReference type="SUPFAM" id="SSF52047">
    <property type="entry name" value="RNI-like"/>
    <property type="match status" value="1"/>
</dbReference>
<dbReference type="InterPro" id="IPR000157">
    <property type="entry name" value="TIR_dom"/>
</dbReference>
<evidence type="ECO:0000256" key="8">
    <source>
        <dbReference type="ARBA" id="ARBA00023170"/>
    </source>
</evidence>
<protein>
    <submittedName>
        <fullName evidence="13">Toll-like protein</fullName>
    </submittedName>
</protein>
<evidence type="ECO:0000256" key="2">
    <source>
        <dbReference type="ARBA" id="ARBA00009634"/>
    </source>
</evidence>
<feature type="signal peptide" evidence="11">
    <location>
        <begin position="1"/>
        <end position="27"/>
    </location>
</feature>
<dbReference type="PANTHER" id="PTHR24365:SF541">
    <property type="entry name" value="PROTEIN TOLL-RELATED"/>
    <property type="match status" value="1"/>
</dbReference>